<name>A0A1B4V6N8_9GAMM</name>
<sequence length="270" mass="30721">MSSALYAALRPLVRVLLRHGFSFKSFAQVAKRLYVEIGMNEFGIEGRPQTISRVAVLTGLTRKDVQRVLNRGSFDDPQARERYNRAARVVAGWVRDADFADENGSPARLAMDGNPGFGMLVKRYSGDVPARAVLDELLRVGTVRRLADGRVELMSRAYVPRTSDLDKIAILGTDVADLITTIDHNLQQGEWNPFFQRKVMYDNLPKEAIAEFRQLCAEQAQHLVEHLDKWLSRHDRDMNPRVKGTGRTRAGLGLFYFEEDLSDRTWKKTR</sequence>
<dbReference type="AlphaFoldDB" id="A0A1B4V6N8"/>
<dbReference type="Pfam" id="PF20112">
    <property type="entry name" value="DUF6502"/>
    <property type="match status" value="1"/>
</dbReference>
<dbReference type="Proteomes" id="UP000218899">
    <property type="component" value="Chromosome"/>
</dbReference>
<proteinExistence type="predicted"/>
<dbReference type="KEGG" id="sva:SVA_2642"/>
<evidence type="ECO:0000313" key="2">
    <source>
        <dbReference type="Proteomes" id="UP000218899"/>
    </source>
</evidence>
<dbReference type="EMBL" id="AP014936">
    <property type="protein sequence ID" value="BAU49190.1"/>
    <property type="molecule type" value="Genomic_DNA"/>
</dbReference>
<keyword evidence="2" id="KW-1185">Reference proteome</keyword>
<dbReference type="InterPro" id="IPR045445">
    <property type="entry name" value="DUF6502"/>
</dbReference>
<reference evidence="1 2" key="1">
    <citation type="submission" date="2015-08" db="EMBL/GenBank/DDBJ databases">
        <title>Complete genome sequence of Sulfurifustis variabilis.</title>
        <authorList>
            <person name="Miura A."/>
            <person name="Kojima H."/>
            <person name="Fukui M."/>
        </authorList>
    </citation>
    <scope>NUCLEOTIDE SEQUENCE [LARGE SCALE GENOMIC DNA]</scope>
    <source>
        <strain evidence="2">skN76</strain>
    </source>
</reference>
<dbReference type="RefSeq" id="WP_096461631.1">
    <property type="nucleotide sequence ID" value="NZ_AP014936.1"/>
</dbReference>
<organism evidence="1 2">
    <name type="scientific">Sulfurifustis variabilis</name>
    <dbReference type="NCBI Taxonomy" id="1675686"/>
    <lineage>
        <taxon>Bacteria</taxon>
        <taxon>Pseudomonadati</taxon>
        <taxon>Pseudomonadota</taxon>
        <taxon>Gammaproteobacteria</taxon>
        <taxon>Acidiferrobacterales</taxon>
        <taxon>Acidiferrobacteraceae</taxon>
        <taxon>Sulfurifustis</taxon>
    </lineage>
</organism>
<evidence type="ECO:0000313" key="1">
    <source>
        <dbReference type="EMBL" id="BAU49190.1"/>
    </source>
</evidence>
<dbReference type="OrthoDB" id="6356376at2"/>
<gene>
    <name evidence="1" type="ORF">SVA_2642</name>
</gene>
<protein>
    <submittedName>
        <fullName evidence="1">Uncharacterized protein</fullName>
    </submittedName>
</protein>
<accession>A0A1B4V6N8</accession>